<evidence type="ECO:0000256" key="5">
    <source>
        <dbReference type="ARBA" id="ARBA00023098"/>
    </source>
</evidence>
<evidence type="ECO:0000313" key="10">
    <source>
        <dbReference type="Proteomes" id="UP000292136"/>
    </source>
</evidence>
<dbReference type="InterPro" id="IPR018357">
    <property type="entry name" value="Hexapep_transf_CS"/>
</dbReference>
<dbReference type="Gene3D" id="1.20.5.170">
    <property type="match status" value="1"/>
</dbReference>
<keyword evidence="2 7" id="KW-0441">Lipid A biosynthesis</keyword>
<evidence type="ECO:0000256" key="7">
    <source>
        <dbReference type="HAMAP-Rule" id="MF_00523"/>
    </source>
</evidence>
<feature type="active site" description="Proton acceptor" evidence="7">
    <location>
        <position position="223"/>
    </location>
</feature>
<dbReference type="RefSeq" id="WP_130458548.1">
    <property type="nucleotide sequence ID" value="NZ_SHKM01000001.1"/>
</dbReference>
<feature type="domain" description="UDP-3-O-[3-hydroxymyristoyl] glucosamine N-acyltransferase non-repeat region" evidence="8">
    <location>
        <begin position="25"/>
        <end position="91"/>
    </location>
</feature>
<protein>
    <recommendedName>
        <fullName evidence="7">UDP-3-O-acylglucosamine N-acyltransferase</fullName>
        <ecNumber evidence="7">2.3.1.191</ecNumber>
    </recommendedName>
</protein>
<keyword evidence="1 7" id="KW-0444">Lipid biosynthesis</keyword>
<dbReference type="HAMAP" id="MF_00523">
    <property type="entry name" value="LpxD"/>
    <property type="match status" value="1"/>
</dbReference>
<dbReference type="Gene3D" id="3.40.1390.10">
    <property type="entry name" value="MurE/MurF, N-terminal domain"/>
    <property type="match status" value="1"/>
</dbReference>
<dbReference type="Pfam" id="PF04613">
    <property type="entry name" value="LpxD"/>
    <property type="match status" value="1"/>
</dbReference>
<dbReference type="PANTHER" id="PTHR43378:SF2">
    <property type="entry name" value="UDP-3-O-ACYLGLUCOSAMINE N-ACYLTRANSFERASE 1, MITOCHONDRIAL-RELATED"/>
    <property type="match status" value="1"/>
</dbReference>
<dbReference type="PANTHER" id="PTHR43378">
    <property type="entry name" value="UDP-3-O-ACYLGLUCOSAMINE N-ACYLTRANSFERASE"/>
    <property type="match status" value="1"/>
</dbReference>
<sequence length="328" mass="34192">MTGEGIRLDEIVARLGGSLLGDGAVRIWGVGTLAGAGEGQISFLSNPKYRSQLASTRAAAVIVPPAMQDGTERPRIVAANSYTYYARVAQLLYPARQPKTPVHPSVVLGQDVQLGEGVVIHAGCVIGDGASIGDGSVLHPNVTVYAGCRIGKRALIHAGAVIGADGFGFAKDGEAWLKIPQVGRVIIGDDVEIGANTTIDRGAIEDTVIGDGVKLDNQIQVGHNVVIGDHAAMAGCVGIAGSARIGRRCTVGGGAIILGHLELGDDVHVSSGTLVAKSLKQPGQYTGAFPVERHEGWLKNAAHLRHLSKLADRVHELEKKLSELEKKS</sequence>
<comment type="caution">
    <text evidence="9">The sequence shown here is derived from an EMBL/GenBank/DDBJ whole genome shotgun (WGS) entry which is preliminary data.</text>
</comment>
<organism evidence="9 10">
    <name type="scientific">Azospira oryzae</name>
    <dbReference type="NCBI Taxonomy" id="146939"/>
    <lineage>
        <taxon>Bacteria</taxon>
        <taxon>Pseudomonadati</taxon>
        <taxon>Pseudomonadota</taxon>
        <taxon>Betaproteobacteria</taxon>
        <taxon>Rhodocyclales</taxon>
        <taxon>Rhodocyclaceae</taxon>
        <taxon>Azospira</taxon>
    </lineage>
</organism>
<dbReference type="InterPro" id="IPR011004">
    <property type="entry name" value="Trimer_LpxA-like_sf"/>
</dbReference>
<dbReference type="Pfam" id="PF00132">
    <property type="entry name" value="Hexapep"/>
    <property type="match status" value="1"/>
</dbReference>
<keyword evidence="6 7" id="KW-0012">Acyltransferase</keyword>
<comment type="function">
    <text evidence="7">Catalyzes the N-acylation of UDP-3-O-acylglucosamine using 3-hydroxyacyl-ACP as the acyl donor. Is involved in the biosynthesis of lipid A, a phosphorylated glycolipid that anchors the lipopolysaccharide to the outer membrane of the cell.</text>
</comment>
<dbReference type="EC" id="2.3.1.191" evidence="7"/>
<evidence type="ECO:0000256" key="1">
    <source>
        <dbReference type="ARBA" id="ARBA00022516"/>
    </source>
</evidence>
<comment type="pathway">
    <text evidence="7">Bacterial outer membrane biogenesis; LPS lipid A biosynthesis.</text>
</comment>
<dbReference type="NCBIfam" id="TIGR01853">
    <property type="entry name" value="lipid_A_lpxD"/>
    <property type="match status" value="1"/>
</dbReference>
<keyword evidence="4 7" id="KW-0677">Repeat</keyword>
<dbReference type="InterPro" id="IPR001451">
    <property type="entry name" value="Hexapep"/>
</dbReference>
<comment type="subunit">
    <text evidence="7">Homotrimer.</text>
</comment>
<dbReference type="NCBIfam" id="NF002060">
    <property type="entry name" value="PRK00892.1"/>
    <property type="match status" value="1"/>
</dbReference>
<keyword evidence="3 7" id="KW-0808">Transferase</keyword>
<comment type="similarity">
    <text evidence="7">Belongs to the transferase hexapeptide repeat family. LpxD subfamily.</text>
</comment>
<evidence type="ECO:0000313" key="9">
    <source>
        <dbReference type="EMBL" id="RZT89931.1"/>
    </source>
</evidence>
<evidence type="ECO:0000259" key="8">
    <source>
        <dbReference type="Pfam" id="PF04613"/>
    </source>
</evidence>
<keyword evidence="10" id="KW-1185">Reference proteome</keyword>
<proteinExistence type="inferred from homology"/>
<dbReference type="InterPro" id="IPR020573">
    <property type="entry name" value="UDP_GlcNAc_AcTrfase_non-rep"/>
</dbReference>
<keyword evidence="5 7" id="KW-0443">Lipid metabolism</keyword>
<dbReference type="CDD" id="cd03352">
    <property type="entry name" value="LbH_LpxD"/>
    <property type="match status" value="1"/>
</dbReference>
<dbReference type="EMBL" id="SHKM01000001">
    <property type="protein sequence ID" value="RZT89931.1"/>
    <property type="molecule type" value="Genomic_DNA"/>
</dbReference>
<evidence type="ECO:0000256" key="6">
    <source>
        <dbReference type="ARBA" id="ARBA00023315"/>
    </source>
</evidence>
<evidence type="ECO:0000256" key="4">
    <source>
        <dbReference type="ARBA" id="ARBA00022737"/>
    </source>
</evidence>
<evidence type="ECO:0000256" key="3">
    <source>
        <dbReference type="ARBA" id="ARBA00022679"/>
    </source>
</evidence>
<gene>
    <name evidence="7" type="primary">lpxD</name>
    <name evidence="9" type="ORF">EV678_0732</name>
</gene>
<reference evidence="9 10" key="1">
    <citation type="submission" date="2019-02" db="EMBL/GenBank/DDBJ databases">
        <title>Genomic Encyclopedia of Type Strains, Phase IV (KMG-IV): sequencing the most valuable type-strain genomes for metagenomic binning, comparative biology and taxonomic classification.</title>
        <authorList>
            <person name="Goeker M."/>
        </authorList>
    </citation>
    <scope>NUCLEOTIDE SEQUENCE [LARGE SCALE GENOMIC DNA]</scope>
    <source>
        <strain evidence="9 10">DSM 21223</strain>
    </source>
</reference>
<accession>A0ABY0IQS3</accession>
<dbReference type="InterPro" id="IPR007691">
    <property type="entry name" value="LpxD"/>
</dbReference>
<evidence type="ECO:0000256" key="2">
    <source>
        <dbReference type="ARBA" id="ARBA00022556"/>
    </source>
</evidence>
<dbReference type="Proteomes" id="UP000292136">
    <property type="component" value="Unassembled WGS sequence"/>
</dbReference>
<dbReference type="Pfam" id="PF14602">
    <property type="entry name" value="Hexapep_2"/>
    <property type="match status" value="2"/>
</dbReference>
<dbReference type="PROSITE" id="PS00101">
    <property type="entry name" value="HEXAPEP_TRANSFERASES"/>
    <property type="match status" value="1"/>
</dbReference>
<dbReference type="SUPFAM" id="SSF51161">
    <property type="entry name" value="Trimeric LpxA-like enzymes"/>
    <property type="match status" value="1"/>
</dbReference>
<comment type="catalytic activity">
    <reaction evidence="7">
        <text>a UDP-3-O-[(3R)-3-hydroxyacyl]-alpha-D-glucosamine + a (3R)-hydroxyacyl-[ACP] = a UDP-2-N,3-O-bis[(3R)-3-hydroxyacyl]-alpha-D-glucosamine + holo-[ACP] + H(+)</text>
        <dbReference type="Rhea" id="RHEA:53836"/>
        <dbReference type="Rhea" id="RHEA-COMP:9685"/>
        <dbReference type="Rhea" id="RHEA-COMP:9945"/>
        <dbReference type="ChEBI" id="CHEBI:15378"/>
        <dbReference type="ChEBI" id="CHEBI:64479"/>
        <dbReference type="ChEBI" id="CHEBI:78827"/>
        <dbReference type="ChEBI" id="CHEBI:137740"/>
        <dbReference type="ChEBI" id="CHEBI:137748"/>
        <dbReference type="EC" id="2.3.1.191"/>
    </reaction>
</comment>
<dbReference type="Gene3D" id="2.160.10.10">
    <property type="entry name" value="Hexapeptide repeat proteins"/>
    <property type="match status" value="1"/>
</dbReference>
<name>A0ABY0IQS3_9RHOO</name>